<dbReference type="GO" id="GO:0004896">
    <property type="term" value="F:cytokine receptor activity"/>
    <property type="evidence" value="ECO:0007669"/>
    <property type="project" value="TreeGrafter"/>
</dbReference>
<dbReference type="InterPro" id="IPR050650">
    <property type="entry name" value="Type-II_Cytokine-TF_Rcpt"/>
</dbReference>
<feature type="domain" description="Interferon/interleukin receptor" evidence="3">
    <location>
        <begin position="206"/>
        <end position="298"/>
    </location>
</feature>
<name>A0A670K7L3_PODMU</name>
<organism evidence="4 5">
    <name type="scientific">Podarcis muralis</name>
    <name type="common">Wall lizard</name>
    <name type="synonym">Lacerta muralis</name>
    <dbReference type="NCBI Taxonomy" id="64176"/>
    <lineage>
        <taxon>Eukaryota</taxon>
        <taxon>Metazoa</taxon>
        <taxon>Chordata</taxon>
        <taxon>Craniata</taxon>
        <taxon>Vertebrata</taxon>
        <taxon>Euteleostomi</taxon>
        <taxon>Lepidosauria</taxon>
        <taxon>Squamata</taxon>
        <taxon>Bifurcata</taxon>
        <taxon>Unidentata</taxon>
        <taxon>Episquamata</taxon>
        <taxon>Laterata</taxon>
        <taxon>Lacertibaenia</taxon>
        <taxon>Lacertidae</taxon>
        <taxon>Podarcis</taxon>
    </lineage>
</organism>
<keyword evidence="5" id="KW-1185">Reference proteome</keyword>
<gene>
    <name evidence="4" type="primary">IL10RA</name>
</gene>
<reference evidence="4 5" key="1">
    <citation type="journal article" date="2019" name="Proc. Natl. Acad. Sci. U.S.A.">
        <title>Regulatory changes in pterin and carotenoid genes underlie balanced color polymorphisms in the wall lizard.</title>
        <authorList>
            <person name="Andrade P."/>
            <person name="Pinho C."/>
            <person name="Perez I de Lanuza G."/>
            <person name="Afonso S."/>
            <person name="Brejcha J."/>
            <person name="Rubin C.J."/>
            <person name="Wallerman O."/>
            <person name="Pereira P."/>
            <person name="Sabatino S.J."/>
            <person name="Bellati A."/>
            <person name="Pellitteri-Rosa D."/>
            <person name="Bosakova Z."/>
            <person name="Bunikis I."/>
            <person name="Carretero M.A."/>
            <person name="Feiner N."/>
            <person name="Marsik P."/>
            <person name="Pauperio F."/>
            <person name="Salvi D."/>
            <person name="Soler L."/>
            <person name="While G.M."/>
            <person name="Uller T."/>
            <person name="Font E."/>
            <person name="Andersson L."/>
            <person name="Carneiro M."/>
        </authorList>
    </citation>
    <scope>NUCLEOTIDE SEQUENCE</scope>
</reference>
<proteinExistence type="predicted"/>
<feature type="compositionally biased region" description="Low complexity" evidence="1">
    <location>
        <begin position="440"/>
        <end position="454"/>
    </location>
</feature>
<dbReference type="PANTHER" id="PTHR20859:SF90">
    <property type="entry name" value="INTERLEUKIN-10 RECEPTOR SUBUNIT ALPHA"/>
    <property type="match status" value="1"/>
</dbReference>
<dbReference type="InterPro" id="IPR036116">
    <property type="entry name" value="FN3_sf"/>
</dbReference>
<dbReference type="Proteomes" id="UP000472272">
    <property type="component" value="Chromosome 15"/>
</dbReference>
<dbReference type="AlphaFoldDB" id="A0A670K7L3"/>
<feature type="region of interest" description="Disordered" evidence="1">
    <location>
        <begin position="473"/>
        <end position="492"/>
    </location>
</feature>
<dbReference type="PANTHER" id="PTHR20859">
    <property type="entry name" value="INTERFERON/INTERLEUKIN RECEPTOR"/>
    <property type="match status" value="1"/>
</dbReference>
<feature type="region of interest" description="Disordered" evidence="1">
    <location>
        <begin position="439"/>
        <end position="463"/>
    </location>
</feature>
<sequence length="641" mass="69296">RRAGGRCPRPPGALAWSLLGSPRCLANRGQSVGNRCLCRREDPSPARAREIRGRDLSARAALGATENRTRALPVRRPVHAVRRERAVAGGTGGLGGASAPAALSVEGSRSTCQATRPPPRRHSGLLLSAHPLRPVLSCRYGKIGGWNPALNCTRVRSHSCDLSYETREPSKSYFARVRTVTGTRVSNWTQTNRFDPKTATPRLAGVSLSLSHNVIQVKLQPPTSRWHNITYEDLYHSEEYHVHIRKVSDNVQFEYVKTNLEFNLSSLTWGERYCISVEPRVVSQASPGKRTEEQCISIPTEEDHVRSILISSLALLTVIVLCGLGLGAACAYVRKPKEAPLLLKSPVKHSLHWVPKEMPPLGMQDLVSCLEVDAIQPPSSVGPKDPVHPDSTKCGMEAAPAPLGGCFWLPTLLTQGAVLRDLMDSSGCSTDSGICLQDPSGSLGRLSLGSSEEGGTQEDEMGGLSREEQLLLEAPSSSSGAEQVAPEAEEPPKAQIFSGYQKQSGTPSEILGCSQPPLSTEETTPLEPVLATGYLKQASIYAPSGLARDGTLTSDFLGRTEQQKEPFPSSIPLEQLGLPLEFPKTLLALGFFEQELVSPSSHISPQANSVPQLSLGVPTLPQYWVQGLPPNKLSQWEIAQL</sequence>
<evidence type="ECO:0000259" key="2">
    <source>
        <dbReference type="Pfam" id="PF01108"/>
    </source>
</evidence>
<dbReference type="Ensembl" id="ENSPMRT00000034754.1">
    <property type="protein sequence ID" value="ENSPMRP00000032776.1"/>
    <property type="gene ID" value="ENSPMRG00000021236.1"/>
</dbReference>
<evidence type="ECO:0000313" key="5">
    <source>
        <dbReference type="Proteomes" id="UP000472272"/>
    </source>
</evidence>
<dbReference type="Pfam" id="PF01108">
    <property type="entry name" value="Tissue_fac"/>
    <property type="match status" value="1"/>
</dbReference>
<reference evidence="4" key="2">
    <citation type="submission" date="2025-08" db="UniProtKB">
        <authorList>
            <consortium name="Ensembl"/>
        </authorList>
    </citation>
    <scope>IDENTIFICATION</scope>
</reference>
<dbReference type="InterPro" id="IPR013783">
    <property type="entry name" value="Ig-like_fold"/>
</dbReference>
<dbReference type="Pfam" id="PF09294">
    <property type="entry name" value="Interfer-bind"/>
    <property type="match status" value="1"/>
</dbReference>
<reference evidence="4" key="3">
    <citation type="submission" date="2025-09" db="UniProtKB">
        <authorList>
            <consortium name="Ensembl"/>
        </authorList>
    </citation>
    <scope>IDENTIFICATION</scope>
</reference>
<dbReference type="SUPFAM" id="SSF49265">
    <property type="entry name" value="Fibronectin type III"/>
    <property type="match status" value="2"/>
</dbReference>
<evidence type="ECO:0000256" key="1">
    <source>
        <dbReference type="SAM" id="MobiDB-lite"/>
    </source>
</evidence>
<dbReference type="OMA" id="TGQWNQP"/>
<evidence type="ECO:0000313" key="4">
    <source>
        <dbReference type="Ensembl" id="ENSPMRP00000032776.1"/>
    </source>
</evidence>
<accession>A0A670K7L3</accession>
<dbReference type="InterPro" id="IPR015373">
    <property type="entry name" value="Interferon/interleukin_rcp_dom"/>
</dbReference>
<feature type="domain" description="Fibronectin type-III" evidence="2">
    <location>
        <begin position="144"/>
        <end position="188"/>
    </location>
</feature>
<dbReference type="GO" id="GO:0005886">
    <property type="term" value="C:plasma membrane"/>
    <property type="evidence" value="ECO:0007669"/>
    <property type="project" value="TreeGrafter"/>
</dbReference>
<protein>
    <submittedName>
        <fullName evidence="4">Interleukin 10 receptor subunit alpha</fullName>
    </submittedName>
</protein>
<dbReference type="GeneTree" id="ENSGT00510000048847"/>
<evidence type="ECO:0000259" key="3">
    <source>
        <dbReference type="Pfam" id="PF09294"/>
    </source>
</evidence>
<dbReference type="InterPro" id="IPR003961">
    <property type="entry name" value="FN3_dom"/>
</dbReference>
<dbReference type="Gene3D" id="2.60.40.10">
    <property type="entry name" value="Immunoglobulins"/>
    <property type="match status" value="2"/>
</dbReference>